<dbReference type="AlphaFoldDB" id="A0AAV9ISW5"/>
<dbReference type="GO" id="GO:0001522">
    <property type="term" value="P:pseudouridine synthesis"/>
    <property type="evidence" value="ECO:0007669"/>
    <property type="project" value="InterPro"/>
</dbReference>
<dbReference type="GO" id="GO:0003723">
    <property type="term" value="F:RNA binding"/>
    <property type="evidence" value="ECO:0007669"/>
    <property type="project" value="UniProtKB-KW"/>
</dbReference>
<dbReference type="InterPro" id="IPR020103">
    <property type="entry name" value="PsdUridine_synth_cat_dom_sf"/>
</dbReference>
<dbReference type="CDD" id="cd00165">
    <property type="entry name" value="S4"/>
    <property type="match status" value="1"/>
</dbReference>
<dbReference type="InterPro" id="IPR050343">
    <property type="entry name" value="RsuA_PseudoU_synthase"/>
</dbReference>
<feature type="region of interest" description="Disordered" evidence="4">
    <location>
        <begin position="302"/>
        <end position="353"/>
    </location>
</feature>
<feature type="compositionally biased region" description="Basic and acidic residues" evidence="4">
    <location>
        <begin position="342"/>
        <end position="353"/>
    </location>
</feature>
<evidence type="ECO:0000256" key="1">
    <source>
        <dbReference type="ARBA" id="ARBA00008348"/>
    </source>
</evidence>
<dbReference type="EMBL" id="JANCYW010000004">
    <property type="protein sequence ID" value="KAK4535249.1"/>
    <property type="molecule type" value="Genomic_DNA"/>
</dbReference>
<dbReference type="Gene3D" id="3.30.70.580">
    <property type="entry name" value="Pseudouridine synthase I, catalytic domain, N-terminal subdomain"/>
    <property type="match status" value="1"/>
</dbReference>
<dbReference type="InterPro" id="IPR000748">
    <property type="entry name" value="PsdUridine_synth_RsuA/RluB/E/F"/>
</dbReference>
<dbReference type="InterPro" id="IPR020094">
    <property type="entry name" value="TruA/RsuA/RluB/E/F_N"/>
</dbReference>
<evidence type="ECO:0000256" key="2">
    <source>
        <dbReference type="ARBA" id="ARBA00023235"/>
    </source>
</evidence>
<dbReference type="InterPro" id="IPR036986">
    <property type="entry name" value="S4_RNA-bd_sf"/>
</dbReference>
<dbReference type="SUPFAM" id="SSF55120">
    <property type="entry name" value="Pseudouridine synthase"/>
    <property type="match status" value="1"/>
</dbReference>
<sequence>MFFSNPIRPPFRFRHPSSLLSHRALSTLRCASALSVRVNKVLSAQYSRREADALVSAGRVKVNGRAAEHGMRIVPRDEILVDGKQFSLPQQLFQGADDVEQMERNFAYFKYWKPAGVTCTCDRNDPDNILDAVAGAIPSRLKSARVFNVGRLDKDSTGLVLLTDDGRLPNALLRKEFKLPKVYRVKLDREPSPEDLDKLRNGVLITTEVKYDRTVKVLRAKTRPCEVRKLNKWMVEFVLTEGRNRQIRKMLETLRYRVLSLHRVSFCGIRLSPPLHAEGQLARLNADEMQIVRGAVSQWLQRRAADGQASSPSPPPPTGGRLERRPRRMRATRLAQGGQARAWRETTRIARGE</sequence>
<evidence type="ECO:0000313" key="7">
    <source>
        <dbReference type="Proteomes" id="UP001301350"/>
    </source>
</evidence>
<comment type="caution">
    <text evidence="6">The sequence shown here is derived from an EMBL/GenBank/DDBJ whole genome shotgun (WGS) entry which is preliminary data.</text>
</comment>
<dbReference type="InterPro" id="IPR006145">
    <property type="entry name" value="PsdUridine_synth_RsuA/RluA"/>
</dbReference>
<evidence type="ECO:0000256" key="3">
    <source>
        <dbReference type="PROSITE-ProRule" id="PRU00182"/>
    </source>
</evidence>
<dbReference type="Gene3D" id="3.30.70.1560">
    <property type="entry name" value="Alpha-L RNA-binding motif"/>
    <property type="match status" value="1"/>
</dbReference>
<keyword evidence="3" id="KW-0694">RNA-binding</keyword>
<accession>A0AAV9ISW5</accession>
<proteinExistence type="inferred from homology"/>
<feature type="domain" description="RNA-binding S4" evidence="5">
    <location>
        <begin position="36"/>
        <end position="93"/>
    </location>
</feature>
<dbReference type="Proteomes" id="UP001301350">
    <property type="component" value="Unassembled WGS sequence"/>
</dbReference>
<keyword evidence="2" id="KW-0413">Isomerase</keyword>
<evidence type="ECO:0000259" key="5">
    <source>
        <dbReference type="SMART" id="SM00363"/>
    </source>
</evidence>
<gene>
    <name evidence="6" type="ORF">CDCA_CDCA04G1274</name>
</gene>
<dbReference type="InterPro" id="IPR018496">
    <property type="entry name" value="PsdUridine_synth_RsuA/RluB_CS"/>
</dbReference>
<name>A0AAV9ISW5_CYACA</name>
<dbReference type="GO" id="GO:0006364">
    <property type="term" value="P:rRNA processing"/>
    <property type="evidence" value="ECO:0007669"/>
    <property type="project" value="UniProtKB-ARBA"/>
</dbReference>
<dbReference type="Pfam" id="PF00849">
    <property type="entry name" value="PseudoU_synth_2"/>
    <property type="match status" value="1"/>
</dbReference>
<dbReference type="PROSITE" id="PS01149">
    <property type="entry name" value="PSI_RSU"/>
    <property type="match status" value="1"/>
</dbReference>
<dbReference type="PANTHER" id="PTHR47683">
    <property type="entry name" value="PSEUDOURIDINE SYNTHASE FAMILY PROTEIN-RELATED"/>
    <property type="match status" value="1"/>
</dbReference>
<dbReference type="InterPro" id="IPR002942">
    <property type="entry name" value="S4_RNA-bd"/>
</dbReference>
<dbReference type="GO" id="GO:0009982">
    <property type="term" value="F:pseudouridine synthase activity"/>
    <property type="evidence" value="ECO:0007669"/>
    <property type="project" value="InterPro"/>
</dbReference>
<dbReference type="PANTHER" id="PTHR47683:SF2">
    <property type="entry name" value="RNA-BINDING S4 DOMAIN-CONTAINING PROTEIN"/>
    <property type="match status" value="1"/>
</dbReference>
<dbReference type="InterPro" id="IPR042092">
    <property type="entry name" value="PsdUridine_s_RsuA/RluB/E/F_cat"/>
</dbReference>
<dbReference type="SMART" id="SM00363">
    <property type="entry name" value="S4"/>
    <property type="match status" value="1"/>
</dbReference>
<dbReference type="Pfam" id="PF01479">
    <property type="entry name" value="S4"/>
    <property type="match status" value="1"/>
</dbReference>
<protein>
    <recommendedName>
        <fullName evidence="5">RNA-binding S4 domain-containing protein</fullName>
    </recommendedName>
</protein>
<reference evidence="6 7" key="1">
    <citation type="submission" date="2022-07" db="EMBL/GenBank/DDBJ databases">
        <title>Genome-wide signatures of adaptation to extreme environments.</title>
        <authorList>
            <person name="Cho C.H."/>
            <person name="Yoon H.S."/>
        </authorList>
    </citation>
    <scope>NUCLEOTIDE SEQUENCE [LARGE SCALE GENOMIC DNA]</scope>
    <source>
        <strain evidence="6 7">DBV 063 E5</strain>
    </source>
</reference>
<dbReference type="SUPFAM" id="SSF55174">
    <property type="entry name" value="Alpha-L RNA-binding motif"/>
    <property type="match status" value="1"/>
</dbReference>
<dbReference type="Gene3D" id="3.10.290.10">
    <property type="entry name" value="RNA-binding S4 domain"/>
    <property type="match status" value="1"/>
</dbReference>
<evidence type="ECO:0000256" key="4">
    <source>
        <dbReference type="SAM" id="MobiDB-lite"/>
    </source>
</evidence>
<keyword evidence="7" id="KW-1185">Reference proteome</keyword>
<evidence type="ECO:0000313" key="6">
    <source>
        <dbReference type="EMBL" id="KAK4535249.1"/>
    </source>
</evidence>
<organism evidence="6 7">
    <name type="scientific">Cyanidium caldarium</name>
    <name type="common">Red alga</name>
    <dbReference type="NCBI Taxonomy" id="2771"/>
    <lineage>
        <taxon>Eukaryota</taxon>
        <taxon>Rhodophyta</taxon>
        <taxon>Bangiophyceae</taxon>
        <taxon>Cyanidiales</taxon>
        <taxon>Cyanidiaceae</taxon>
        <taxon>Cyanidium</taxon>
    </lineage>
</organism>
<dbReference type="NCBIfam" id="TIGR00093">
    <property type="entry name" value="pseudouridine synthase"/>
    <property type="match status" value="1"/>
</dbReference>
<dbReference type="PROSITE" id="PS50889">
    <property type="entry name" value="S4"/>
    <property type="match status" value="1"/>
</dbReference>
<comment type="similarity">
    <text evidence="1">Belongs to the pseudouridine synthase RsuA family.</text>
</comment>